<dbReference type="Proteomes" id="UP000885779">
    <property type="component" value="Unassembled WGS sequence"/>
</dbReference>
<evidence type="ECO:0000313" key="1">
    <source>
        <dbReference type="EMBL" id="HGY57064.1"/>
    </source>
</evidence>
<dbReference type="EMBL" id="DRQG01000143">
    <property type="protein sequence ID" value="HGY57064.1"/>
    <property type="molecule type" value="Genomic_DNA"/>
</dbReference>
<name>A0A7V4WW51_CALAY</name>
<reference evidence="1" key="1">
    <citation type="journal article" date="2020" name="mSystems">
        <title>Genome- and Community-Level Interaction Insights into Carbon Utilization and Element Cycling Functions of Hydrothermarchaeota in Hydrothermal Sediment.</title>
        <authorList>
            <person name="Zhou Z."/>
            <person name="Liu Y."/>
            <person name="Xu W."/>
            <person name="Pan J."/>
            <person name="Luo Z.H."/>
            <person name="Li M."/>
        </authorList>
    </citation>
    <scope>NUCLEOTIDE SEQUENCE [LARGE SCALE GENOMIC DNA]</scope>
    <source>
        <strain evidence="1">HyVt-577</strain>
    </source>
</reference>
<sequence>MKIILLFLIPFILLAQSVPYSDTLFTKYGKIYPCFIKEVDQNLVKIIHKENITATAAWKTLSKAVMEGRGVIYENESGFKFDLDSLIAYTKRRAQKVKEQTEGEIIRIELKDGSVWIGKIISEDESTLKIHSSSGVESTIPKSQIIKREIITGKIVKGTFWREDPNTTRLFFAPTGRALKKGQGYFSAYEIFFPFVAIGITDYFTLAGGMSLFPGASTQLVYLAPKITPIQQENYDVSAGVLYLKIPEESAGAGIAYGV</sequence>
<organism evidence="1">
    <name type="scientific">Caldithrix abyssi</name>
    <dbReference type="NCBI Taxonomy" id="187145"/>
    <lineage>
        <taxon>Bacteria</taxon>
        <taxon>Pseudomonadati</taxon>
        <taxon>Calditrichota</taxon>
        <taxon>Calditrichia</taxon>
        <taxon>Calditrichales</taxon>
        <taxon>Calditrichaceae</taxon>
        <taxon>Caldithrix</taxon>
    </lineage>
</organism>
<gene>
    <name evidence="1" type="ORF">ENK44_15250</name>
</gene>
<dbReference type="AlphaFoldDB" id="A0A7V4WW51"/>
<comment type="caution">
    <text evidence="1">The sequence shown here is derived from an EMBL/GenBank/DDBJ whole genome shotgun (WGS) entry which is preliminary data.</text>
</comment>
<protein>
    <submittedName>
        <fullName evidence="1">Uncharacterized protein</fullName>
    </submittedName>
</protein>
<accession>A0A7V4WW51</accession>
<proteinExistence type="predicted"/>